<comment type="caution">
    <text evidence="1">The sequence shown here is derived from an EMBL/GenBank/DDBJ whole genome shotgun (WGS) entry which is preliminary data.</text>
</comment>
<keyword evidence="2" id="KW-1185">Reference proteome</keyword>
<evidence type="ECO:0000313" key="1">
    <source>
        <dbReference type="EMBL" id="EIJ78058.1"/>
    </source>
</evidence>
<gene>
    <name evidence="1" type="ORF">PB1_10869</name>
</gene>
<sequence length="33" mass="4099">MAKELELQEFLTEEEKEERKGLEYILAEMKRKR</sequence>
<dbReference type="AlphaFoldDB" id="I3DUY7"/>
<proteinExistence type="predicted"/>
<evidence type="ECO:0000313" key="2">
    <source>
        <dbReference type="Proteomes" id="UP000010523"/>
    </source>
</evidence>
<reference evidence="1 2" key="1">
    <citation type="journal article" date="2012" name="Appl. Environ. Microbiol.">
        <title>Genome Sequence of Thermotolerant Bacillus methanolicus: Features and Regulation Related to Methylotrophy and Production of L-Lysine and L-Glutamate from Methanol.</title>
        <authorList>
            <person name="Heggeset T.M."/>
            <person name="Krog A."/>
            <person name="Balzer S."/>
            <person name="Wentzel A."/>
            <person name="Ellingsen T.E."/>
            <person name="Brautaset T."/>
        </authorList>
    </citation>
    <scope>NUCLEOTIDE SEQUENCE [LARGE SCALE GENOMIC DNA]</scope>
    <source>
        <strain evidence="1 2">PB1</strain>
    </source>
</reference>
<dbReference type="EMBL" id="AFEU01000003">
    <property type="protein sequence ID" value="EIJ78058.1"/>
    <property type="molecule type" value="Genomic_DNA"/>
</dbReference>
<dbReference type="STRING" id="997296.PB1_10869"/>
<protein>
    <submittedName>
        <fullName evidence="1">Uncharacterized protein</fullName>
    </submittedName>
</protein>
<name>I3DUY7_BACMT</name>
<organism evidence="1 2">
    <name type="scientific">Bacillus methanolicus PB1</name>
    <dbReference type="NCBI Taxonomy" id="997296"/>
    <lineage>
        <taxon>Bacteria</taxon>
        <taxon>Bacillati</taxon>
        <taxon>Bacillota</taxon>
        <taxon>Bacilli</taxon>
        <taxon>Bacillales</taxon>
        <taxon>Bacillaceae</taxon>
        <taxon>Bacillus</taxon>
    </lineage>
</organism>
<accession>I3DUY7</accession>
<dbReference type="Proteomes" id="UP000010523">
    <property type="component" value="Unassembled WGS sequence"/>
</dbReference>
<dbReference type="PATRIC" id="fig|997296.3.peg.2285"/>